<keyword evidence="2 7" id="KW-0963">Cytoplasm</keyword>
<evidence type="ECO:0000313" key="8">
    <source>
        <dbReference type="EMBL" id="GGI53685.1"/>
    </source>
</evidence>
<evidence type="ECO:0000256" key="7">
    <source>
        <dbReference type="HAMAP-Rule" id="MF_01007"/>
    </source>
</evidence>
<keyword evidence="9" id="KW-1185">Reference proteome</keyword>
<keyword evidence="5 7" id="KW-0808">Transferase</keyword>
<evidence type="ECO:0000256" key="6">
    <source>
        <dbReference type="ARBA" id="ARBA00022691"/>
    </source>
</evidence>
<name>A0A8J3B2I7_9BURK</name>
<accession>A0A8J3B2I7</accession>
<evidence type="ECO:0000256" key="5">
    <source>
        <dbReference type="ARBA" id="ARBA00022679"/>
    </source>
</evidence>
<reference evidence="8" key="2">
    <citation type="submission" date="2020-09" db="EMBL/GenBank/DDBJ databases">
        <authorList>
            <person name="Sun Q."/>
            <person name="Sedlacek I."/>
        </authorList>
    </citation>
    <scope>NUCLEOTIDE SEQUENCE</scope>
    <source>
        <strain evidence="8">CCM 7664</strain>
    </source>
</reference>
<evidence type="ECO:0000256" key="1">
    <source>
        <dbReference type="ARBA" id="ARBA00010396"/>
    </source>
</evidence>
<evidence type="ECO:0000256" key="4">
    <source>
        <dbReference type="ARBA" id="ARBA00022603"/>
    </source>
</evidence>
<keyword evidence="3 7" id="KW-0698">rRNA processing</keyword>
<dbReference type="RefSeq" id="WP_188419720.1">
    <property type="nucleotide sequence ID" value="NZ_BMDP01000001.1"/>
</dbReference>
<dbReference type="SUPFAM" id="SSF81799">
    <property type="entry name" value="Putative methyltransferase TM0872, insert domain"/>
    <property type="match status" value="1"/>
</dbReference>
<dbReference type="GO" id="GO:0005737">
    <property type="term" value="C:cytoplasm"/>
    <property type="evidence" value="ECO:0007669"/>
    <property type="project" value="UniProtKB-SubCell"/>
</dbReference>
<comment type="caution">
    <text evidence="8">The sequence shown here is derived from an EMBL/GenBank/DDBJ whole genome shotgun (WGS) entry which is preliminary data.</text>
</comment>
<evidence type="ECO:0000256" key="2">
    <source>
        <dbReference type="ARBA" id="ARBA00022490"/>
    </source>
</evidence>
<dbReference type="SUPFAM" id="SSF53335">
    <property type="entry name" value="S-adenosyl-L-methionine-dependent methyltransferases"/>
    <property type="match status" value="1"/>
</dbReference>
<feature type="binding site" evidence="7">
    <location>
        <position position="114"/>
    </location>
    <ligand>
        <name>S-adenosyl-L-methionine</name>
        <dbReference type="ChEBI" id="CHEBI:59789"/>
    </ligand>
</feature>
<dbReference type="GO" id="GO:0070475">
    <property type="term" value="P:rRNA base methylation"/>
    <property type="evidence" value="ECO:0007669"/>
    <property type="project" value="UniProtKB-UniRule"/>
</dbReference>
<dbReference type="EC" id="2.1.1.199" evidence="7"/>
<feature type="binding site" evidence="7">
    <location>
        <position position="107"/>
    </location>
    <ligand>
        <name>S-adenosyl-L-methionine</name>
        <dbReference type="ChEBI" id="CHEBI:59789"/>
    </ligand>
</feature>
<proteinExistence type="inferred from homology"/>
<dbReference type="InterPro" id="IPR023397">
    <property type="entry name" value="SAM-dep_MeTrfase_MraW_recog"/>
</dbReference>
<comment type="subcellular location">
    <subcellularLocation>
        <location evidence="7">Cytoplasm</location>
    </subcellularLocation>
</comment>
<dbReference type="PANTHER" id="PTHR11265">
    <property type="entry name" value="S-ADENOSYL-METHYLTRANSFERASE MRAW"/>
    <property type="match status" value="1"/>
</dbReference>
<organism evidence="8 9">
    <name type="scientific">Oxalicibacterium solurbis</name>
    <dbReference type="NCBI Taxonomy" id="69280"/>
    <lineage>
        <taxon>Bacteria</taxon>
        <taxon>Pseudomonadati</taxon>
        <taxon>Pseudomonadota</taxon>
        <taxon>Betaproteobacteria</taxon>
        <taxon>Burkholderiales</taxon>
        <taxon>Oxalobacteraceae</taxon>
        <taxon>Oxalicibacterium</taxon>
    </lineage>
</organism>
<comment type="similarity">
    <text evidence="1 7">Belongs to the methyltransferase superfamily. RsmH family.</text>
</comment>
<feature type="binding site" evidence="7">
    <location>
        <begin position="42"/>
        <end position="44"/>
    </location>
    <ligand>
        <name>S-adenosyl-L-methionine</name>
        <dbReference type="ChEBI" id="CHEBI:59789"/>
    </ligand>
</feature>
<dbReference type="GO" id="GO:0071424">
    <property type="term" value="F:rRNA (cytosine-N4-)-methyltransferase activity"/>
    <property type="evidence" value="ECO:0007669"/>
    <property type="project" value="UniProtKB-UniRule"/>
</dbReference>
<dbReference type="HAMAP" id="MF_01007">
    <property type="entry name" value="16SrRNA_methyltr_H"/>
    <property type="match status" value="1"/>
</dbReference>
<dbReference type="Gene3D" id="1.10.150.170">
    <property type="entry name" value="Putative methyltransferase TM0872, insert domain"/>
    <property type="match status" value="1"/>
</dbReference>
<evidence type="ECO:0000313" key="9">
    <source>
        <dbReference type="Proteomes" id="UP000627205"/>
    </source>
</evidence>
<comment type="catalytic activity">
    <reaction evidence="7">
        <text>cytidine(1402) in 16S rRNA + S-adenosyl-L-methionine = N(4)-methylcytidine(1402) in 16S rRNA + S-adenosyl-L-homocysteine + H(+)</text>
        <dbReference type="Rhea" id="RHEA:42928"/>
        <dbReference type="Rhea" id="RHEA-COMP:10286"/>
        <dbReference type="Rhea" id="RHEA-COMP:10287"/>
        <dbReference type="ChEBI" id="CHEBI:15378"/>
        <dbReference type="ChEBI" id="CHEBI:57856"/>
        <dbReference type="ChEBI" id="CHEBI:59789"/>
        <dbReference type="ChEBI" id="CHEBI:74506"/>
        <dbReference type="ChEBI" id="CHEBI:82748"/>
        <dbReference type="EC" id="2.1.1.199"/>
    </reaction>
</comment>
<dbReference type="PANTHER" id="PTHR11265:SF0">
    <property type="entry name" value="12S RRNA N4-METHYLCYTIDINE METHYLTRANSFERASE"/>
    <property type="match status" value="1"/>
</dbReference>
<gene>
    <name evidence="7 8" type="primary">rsmH</name>
    <name evidence="8" type="ORF">GCM10011430_08590</name>
</gene>
<dbReference type="Proteomes" id="UP000627205">
    <property type="component" value="Unassembled WGS sequence"/>
</dbReference>
<keyword evidence="4 7" id="KW-0489">Methyltransferase</keyword>
<feature type="binding site" evidence="7">
    <location>
        <position position="86"/>
    </location>
    <ligand>
        <name>S-adenosyl-L-methionine</name>
        <dbReference type="ChEBI" id="CHEBI:59789"/>
    </ligand>
</feature>
<keyword evidence="6 7" id="KW-0949">S-adenosyl-L-methionine</keyword>
<dbReference type="AlphaFoldDB" id="A0A8J3B2I7"/>
<reference evidence="8" key="1">
    <citation type="journal article" date="2014" name="Int. J. Syst. Evol. Microbiol.">
        <title>Complete genome sequence of Corynebacterium casei LMG S-19264T (=DSM 44701T), isolated from a smear-ripened cheese.</title>
        <authorList>
            <consortium name="US DOE Joint Genome Institute (JGI-PGF)"/>
            <person name="Walter F."/>
            <person name="Albersmeier A."/>
            <person name="Kalinowski J."/>
            <person name="Ruckert C."/>
        </authorList>
    </citation>
    <scope>NUCLEOTIDE SEQUENCE</scope>
    <source>
        <strain evidence="8">CCM 7664</strain>
    </source>
</reference>
<protein>
    <recommendedName>
        <fullName evidence="7">Ribosomal RNA small subunit methyltransferase H</fullName>
        <ecNumber evidence="7">2.1.1.199</ecNumber>
    </recommendedName>
    <alternativeName>
        <fullName evidence="7">16S rRNA m(4)C1402 methyltransferase</fullName>
    </alternativeName>
    <alternativeName>
        <fullName evidence="7">rRNA (cytosine-N(4)-)-methyltransferase RsmH</fullName>
    </alternativeName>
</protein>
<dbReference type="Gene3D" id="3.40.50.150">
    <property type="entry name" value="Vaccinia Virus protein VP39"/>
    <property type="match status" value="1"/>
</dbReference>
<dbReference type="InterPro" id="IPR029063">
    <property type="entry name" value="SAM-dependent_MTases_sf"/>
</dbReference>
<dbReference type="Pfam" id="PF01795">
    <property type="entry name" value="Methyltransf_5"/>
    <property type="match status" value="1"/>
</dbReference>
<evidence type="ECO:0000256" key="3">
    <source>
        <dbReference type="ARBA" id="ARBA00022552"/>
    </source>
</evidence>
<dbReference type="PIRSF" id="PIRSF004486">
    <property type="entry name" value="MraW"/>
    <property type="match status" value="1"/>
</dbReference>
<dbReference type="NCBIfam" id="TIGR00006">
    <property type="entry name" value="16S rRNA (cytosine(1402)-N(4))-methyltransferase RsmH"/>
    <property type="match status" value="1"/>
</dbReference>
<sequence>MNADAVQQYQHKTVLLEEAVNALALDGARADGIYIDGTFGRGGHSRLILQRLGAKGRLIAFDKDVQAIAEASSIADPRFEIEHDSFATLEQALAARGIGQLDGVLLDLGISSPQVDDAARGFSFRADGPLDMRMDTTRGMSAAEWLATETEQQIEKVIRDYGEERFAFQIAKAIAARRAVQPISTTRQLAEIVAGAVKTREKGKDPATRTFQAIRIFINQELEELEVVLAEAFRRLAPHGRLVVISFHSLEDRIVKRFMADKASVPQPDRRLPIRAVDLPQPEMKLIARIKPSDAEIAANPRARSAVMRVAERLPVVTHAAGVPQ</sequence>
<dbReference type="FunFam" id="1.10.150.170:FF:000001">
    <property type="entry name" value="Ribosomal RNA small subunit methyltransferase H"/>
    <property type="match status" value="1"/>
</dbReference>
<feature type="binding site" evidence="7">
    <location>
        <position position="62"/>
    </location>
    <ligand>
        <name>S-adenosyl-L-methionine</name>
        <dbReference type="ChEBI" id="CHEBI:59789"/>
    </ligand>
</feature>
<dbReference type="EMBL" id="BMDP01000001">
    <property type="protein sequence ID" value="GGI53685.1"/>
    <property type="molecule type" value="Genomic_DNA"/>
</dbReference>
<comment type="function">
    <text evidence="7">Specifically methylates the N4 position of cytidine in position 1402 (C1402) of 16S rRNA.</text>
</comment>
<dbReference type="InterPro" id="IPR002903">
    <property type="entry name" value="RsmH"/>
</dbReference>